<name>A0ABT1M028_9MYCO</name>
<protein>
    <recommendedName>
        <fullName evidence="5">SH3b domain-containing protein</fullName>
    </recommendedName>
</protein>
<evidence type="ECO:0000256" key="2">
    <source>
        <dbReference type="SAM" id="SignalP"/>
    </source>
</evidence>
<dbReference type="EMBL" id="JANDBD010000003">
    <property type="protein sequence ID" value="MCP9272503.1"/>
    <property type="molecule type" value="Genomic_DNA"/>
</dbReference>
<dbReference type="RefSeq" id="WP_255059680.1">
    <property type="nucleotide sequence ID" value="NZ_JANDBD010000003.1"/>
</dbReference>
<proteinExistence type="predicted"/>
<sequence length="248" mass="25469">MAAAALLRALRLGAAMTLAATLATGCGGADDGEPTAGPPAEATLAVVGIAYDATLSLRSAPGDEQRVVASPGPLADDLVATGRARQLDSAIWYEVTTDGVTGWADSSALAYLGATSDATARIVDELGSPPTAASMLELGRIVASAASPEPSPSSRVSVTAAPTETDPGQVVYDVLGYQDDSVAGERLRVTGTPGAVFTLTSIEATVYMSARRLGRQQASVRMTRWLSATRAVRRWCSPGRVDIDDTTS</sequence>
<keyword evidence="2" id="KW-0732">Signal</keyword>
<feature type="compositionally biased region" description="Low complexity" evidence="1">
    <location>
        <begin position="144"/>
        <end position="158"/>
    </location>
</feature>
<dbReference type="Proteomes" id="UP001651690">
    <property type="component" value="Unassembled WGS sequence"/>
</dbReference>
<gene>
    <name evidence="3" type="ORF">NM203_09930</name>
</gene>
<evidence type="ECO:0000256" key="1">
    <source>
        <dbReference type="SAM" id="MobiDB-lite"/>
    </source>
</evidence>
<feature type="signal peptide" evidence="2">
    <location>
        <begin position="1"/>
        <end position="19"/>
    </location>
</feature>
<keyword evidence="4" id="KW-1185">Reference proteome</keyword>
<feature type="chain" id="PRO_5045878077" description="SH3b domain-containing protein" evidence="2">
    <location>
        <begin position="20"/>
        <end position="248"/>
    </location>
</feature>
<accession>A0ABT1M028</accession>
<organism evidence="3 4">
    <name type="scientific">Mycolicibacterium arenosum</name>
    <dbReference type="NCBI Taxonomy" id="2952157"/>
    <lineage>
        <taxon>Bacteria</taxon>
        <taxon>Bacillati</taxon>
        <taxon>Actinomycetota</taxon>
        <taxon>Actinomycetes</taxon>
        <taxon>Mycobacteriales</taxon>
        <taxon>Mycobacteriaceae</taxon>
        <taxon>Mycolicibacterium</taxon>
    </lineage>
</organism>
<evidence type="ECO:0000313" key="3">
    <source>
        <dbReference type="EMBL" id="MCP9272503.1"/>
    </source>
</evidence>
<reference evidence="3 4" key="1">
    <citation type="submission" date="2022-06" db="EMBL/GenBank/DDBJ databases">
        <title>Mycolicibacterium sp. CAU 1645 isolated from seawater.</title>
        <authorList>
            <person name="Kim W."/>
        </authorList>
    </citation>
    <scope>NUCLEOTIDE SEQUENCE [LARGE SCALE GENOMIC DNA]</scope>
    <source>
        <strain evidence="3 4">CAU 1645</strain>
    </source>
</reference>
<feature type="region of interest" description="Disordered" evidence="1">
    <location>
        <begin position="144"/>
        <end position="163"/>
    </location>
</feature>
<evidence type="ECO:0008006" key="5">
    <source>
        <dbReference type="Google" id="ProtNLM"/>
    </source>
</evidence>
<comment type="caution">
    <text evidence="3">The sequence shown here is derived from an EMBL/GenBank/DDBJ whole genome shotgun (WGS) entry which is preliminary data.</text>
</comment>
<evidence type="ECO:0000313" key="4">
    <source>
        <dbReference type="Proteomes" id="UP001651690"/>
    </source>
</evidence>